<evidence type="ECO:0000313" key="1">
    <source>
        <dbReference type="EMBL" id="KAJ2791159.1"/>
    </source>
</evidence>
<accession>A0ACC1KL71</accession>
<gene>
    <name evidence="1" type="ORF">H4R21_006366</name>
</gene>
<evidence type="ECO:0000313" key="2">
    <source>
        <dbReference type="Proteomes" id="UP001140087"/>
    </source>
</evidence>
<dbReference type="EMBL" id="JANBUN010003356">
    <property type="protein sequence ID" value="KAJ2791159.1"/>
    <property type="molecule type" value="Genomic_DNA"/>
</dbReference>
<dbReference type="Proteomes" id="UP001140087">
    <property type="component" value="Unassembled WGS sequence"/>
</dbReference>
<proteinExistence type="predicted"/>
<sequence length="163" mass="17490">MSDDDGASREEQLRSACMTDQSDLVSELLQDPKAVDVNRTNALGYTALHYAAKTGSVDCVRLLVKVRAIKLDVQDSMAKNTPLHMALIDQGDPKTTLDIVTLLARAGADPRVANKIGQRPADLADKDDEEIQEVLQRAVLAIGAKESQSYGNDGSDSEGYSSG</sequence>
<keyword evidence="2" id="KW-1185">Reference proteome</keyword>
<organism evidence="1 2">
    <name type="scientific">Coemansia helicoidea</name>
    <dbReference type="NCBI Taxonomy" id="1286919"/>
    <lineage>
        <taxon>Eukaryota</taxon>
        <taxon>Fungi</taxon>
        <taxon>Fungi incertae sedis</taxon>
        <taxon>Zoopagomycota</taxon>
        <taxon>Kickxellomycotina</taxon>
        <taxon>Kickxellomycetes</taxon>
        <taxon>Kickxellales</taxon>
        <taxon>Kickxellaceae</taxon>
        <taxon>Coemansia</taxon>
    </lineage>
</organism>
<comment type="caution">
    <text evidence="1">The sequence shown here is derived from an EMBL/GenBank/DDBJ whole genome shotgun (WGS) entry which is preliminary data.</text>
</comment>
<reference evidence="1" key="1">
    <citation type="submission" date="2022-07" db="EMBL/GenBank/DDBJ databases">
        <title>Phylogenomic reconstructions and comparative analyses of Kickxellomycotina fungi.</title>
        <authorList>
            <person name="Reynolds N.K."/>
            <person name="Stajich J.E."/>
            <person name="Barry K."/>
            <person name="Grigoriev I.V."/>
            <person name="Crous P."/>
            <person name="Smith M.E."/>
        </authorList>
    </citation>
    <scope>NUCLEOTIDE SEQUENCE</scope>
    <source>
        <strain evidence="1">BCRC 34780</strain>
    </source>
</reference>
<protein>
    <submittedName>
        <fullName evidence="1">Uncharacterized protein</fullName>
    </submittedName>
</protein>
<name>A0ACC1KL71_9FUNG</name>